<dbReference type="InterPro" id="IPR018247">
    <property type="entry name" value="EF_Hand_1_Ca_BS"/>
</dbReference>
<dbReference type="GO" id="GO:0005615">
    <property type="term" value="C:extracellular space"/>
    <property type="evidence" value="ECO:0007669"/>
    <property type="project" value="TreeGrafter"/>
</dbReference>
<dbReference type="PROSITE" id="PS00018">
    <property type="entry name" value="EF_HAND_1"/>
    <property type="match status" value="1"/>
</dbReference>
<dbReference type="PROSITE" id="PS00303">
    <property type="entry name" value="S100_CABP"/>
    <property type="match status" value="1"/>
</dbReference>
<accession>A0A8C6XRN0</accession>
<dbReference type="OrthoDB" id="9924649at2759"/>
<reference evidence="5" key="2">
    <citation type="submission" date="2025-09" db="UniProtKB">
        <authorList>
            <consortium name="Ensembl"/>
        </authorList>
    </citation>
    <scope>IDENTIFICATION</scope>
</reference>
<dbReference type="AlphaFoldDB" id="A0A8C6XRN0"/>
<dbReference type="InterPro" id="IPR002048">
    <property type="entry name" value="EF_hand_dom"/>
</dbReference>
<evidence type="ECO:0000313" key="6">
    <source>
        <dbReference type="Proteomes" id="UP000694559"/>
    </source>
</evidence>
<dbReference type="SUPFAM" id="SSF47473">
    <property type="entry name" value="EF-hand"/>
    <property type="match status" value="1"/>
</dbReference>
<organism evidence="5 6">
    <name type="scientific">Naja naja</name>
    <name type="common">Indian cobra</name>
    <dbReference type="NCBI Taxonomy" id="35670"/>
    <lineage>
        <taxon>Eukaryota</taxon>
        <taxon>Metazoa</taxon>
        <taxon>Chordata</taxon>
        <taxon>Craniata</taxon>
        <taxon>Vertebrata</taxon>
        <taxon>Euteleostomi</taxon>
        <taxon>Lepidosauria</taxon>
        <taxon>Squamata</taxon>
        <taxon>Bifurcata</taxon>
        <taxon>Unidentata</taxon>
        <taxon>Episquamata</taxon>
        <taxon>Toxicofera</taxon>
        <taxon>Serpentes</taxon>
        <taxon>Colubroidea</taxon>
        <taxon>Elapidae</taxon>
        <taxon>Elapinae</taxon>
        <taxon>Naja</taxon>
    </lineage>
</organism>
<comment type="similarity">
    <text evidence="1">Belongs to the S-100 family.</text>
</comment>
<keyword evidence="3" id="KW-0106">Calcium</keyword>
<dbReference type="Gene3D" id="1.10.238.10">
    <property type="entry name" value="EF-hand"/>
    <property type="match status" value="1"/>
</dbReference>
<reference evidence="5" key="1">
    <citation type="submission" date="2025-08" db="UniProtKB">
        <authorList>
            <consortium name="Ensembl"/>
        </authorList>
    </citation>
    <scope>IDENTIFICATION</scope>
</reference>
<dbReference type="GeneTree" id="ENSGT00390000000920"/>
<evidence type="ECO:0000313" key="5">
    <source>
        <dbReference type="Ensembl" id="ENSNNAP00000017432.1"/>
    </source>
</evidence>
<dbReference type="Proteomes" id="UP000694559">
    <property type="component" value="Unplaced"/>
</dbReference>
<name>A0A8C6XRN0_NAJNA</name>
<gene>
    <name evidence="5" type="primary">S100A16</name>
</gene>
<sequence>MEAGAKGTDFESAIETLMENYYKYYSEECHTLKRKEGIGKKKFIEMIQKELNHMLTNTHYKECIEEMMKKLDQNKDGVIDFYEYWLLIGNIVNPLVHQKQP</sequence>
<dbReference type="InterPro" id="IPR001751">
    <property type="entry name" value="S100/CaBP7/8-like_CS"/>
</dbReference>
<evidence type="ECO:0000256" key="1">
    <source>
        <dbReference type="ARBA" id="ARBA00007323"/>
    </source>
</evidence>
<dbReference type="InterPro" id="IPR011992">
    <property type="entry name" value="EF-hand-dom_pair"/>
</dbReference>
<keyword evidence="2" id="KW-0479">Metal-binding</keyword>
<dbReference type="GO" id="GO:0048306">
    <property type="term" value="F:calcium-dependent protein binding"/>
    <property type="evidence" value="ECO:0007669"/>
    <property type="project" value="TreeGrafter"/>
</dbReference>
<feature type="domain" description="EF-hand" evidence="4">
    <location>
        <begin position="59"/>
        <end position="94"/>
    </location>
</feature>
<dbReference type="PANTHER" id="PTHR11639:SF134">
    <property type="entry name" value="PROTEIN S100-A1-RELATED"/>
    <property type="match status" value="1"/>
</dbReference>
<keyword evidence="6" id="KW-1185">Reference proteome</keyword>
<evidence type="ECO:0000256" key="3">
    <source>
        <dbReference type="ARBA" id="ARBA00022837"/>
    </source>
</evidence>
<dbReference type="PANTHER" id="PTHR11639">
    <property type="entry name" value="S100 CALCIUM-BINDING PROTEIN"/>
    <property type="match status" value="1"/>
</dbReference>
<dbReference type="GO" id="GO:0005509">
    <property type="term" value="F:calcium ion binding"/>
    <property type="evidence" value="ECO:0007669"/>
    <property type="project" value="InterPro"/>
</dbReference>
<dbReference type="PROSITE" id="PS50222">
    <property type="entry name" value="EF_HAND_2"/>
    <property type="match status" value="1"/>
</dbReference>
<evidence type="ECO:0000259" key="4">
    <source>
        <dbReference type="PROSITE" id="PS50222"/>
    </source>
</evidence>
<proteinExistence type="inferred from homology"/>
<dbReference type="GO" id="GO:0048471">
    <property type="term" value="C:perinuclear region of cytoplasm"/>
    <property type="evidence" value="ECO:0007669"/>
    <property type="project" value="TreeGrafter"/>
</dbReference>
<evidence type="ECO:0000256" key="2">
    <source>
        <dbReference type="ARBA" id="ARBA00022723"/>
    </source>
</evidence>
<protein>
    <submittedName>
        <fullName evidence="5">S100 calcium binding protein A16</fullName>
    </submittedName>
</protein>
<dbReference type="Ensembl" id="ENSNNAT00000018304.1">
    <property type="protein sequence ID" value="ENSNNAP00000017432.1"/>
    <property type="gene ID" value="ENSNNAG00000011702.1"/>
</dbReference>